<name>A0A1C3PFZ7_9ACTN</name>
<dbReference type="GO" id="GO:0042956">
    <property type="term" value="P:maltodextrin transmembrane transport"/>
    <property type="evidence" value="ECO:0007669"/>
    <property type="project" value="TreeGrafter"/>
</dbReference>
<dbReference type="Gene3D" id="3.40.190.10">
    <property type="entry name" value="Periplasmic binding protein-like II"/>
    <property type="match status" value="1"/>
</dbReference>
<reference evidence="5" key="1">
    <citation type="submission" date="2016-02" db="EMBL/GenBank/DDBJ databases">
        <authorList>
            <person name="Wibberg D."/>
        </authorList>
    </citation>
    <scope>NUCLEOTIDE SEQUENCE [LARGE SCALE GENOMIC DNA]</scope>
</reference>
<dbReference type="GO" id="GO:1901982">
    <property type="term" value="F:maltose binding"/>
    <property type="evidence" value="ECO:0007669"/>
    <property type="project" value="TreeGrafter"/>
</dbReference>
<keyword evidence="3" id="KW-0732">Signal</keyword>
<dbReference type="PROSITE" id="PS51257">
    <property type="entry name" value="PROKAR_LIPOPROTEIN"/>
    <property type="match status" value="1"/>
</dbReference>
<dbReference type="Pfam" id="PF13416">
    <property type="entry name" value="SBP_bac_8"/>
    <property type="match status" value="1"/>
</dbReference>
<dbReference type="EMBL" id="FLUV01002464">
    <property type="protein sequence ID" value="SBW28757.1"/>
    <property type="molecule type" value="Genomic_DNA"/>
</dbReference>
<evidence type="ECO:0000313" key="4">
    <source>
        <dbReference type="EMBL" id="SBW28757.1"/>
    </source>
</evidence>
<dbReference type="Proteomes" id="UP000199013">
    <property type="component" value="Unassembled WGS sequence"/>
</dbReference>
<evidence type="ECO:0000256" key="2">
    <source>
        <dbReference type="ARBA" id="ARBA00022448"/>
    </source>
</evidence>
<protein>
    <submittedName>
        <fullName evidence="4">Family 1 extracellular solute-binding protein</fullName>
    </submittedName>
</protein>
<organism evidence="4 5">
    <name type="scientific">Candidatus Protofrankia californiensis</name>
    <dbReference type="NCBI Taxonomy" id="1839754"/>
    <lineage>
        <taxon>Bacteria</taxon>
        <taxon>Bacillati</taxon>
        <taxon>Actinomycetota</taxon>
        <taxon>Actinomycetes</taxon>
        <taxon>Frankiales</taxon>
        <taxon>Frankiaceae</taxon>
        <taxon>Protofrankia</taxon>
    </lineage>
</organism>
<dbReference type="GO" id="GO:0015768">
    <property type="term" value="P:maltose transport"/>
    <property type="evidence" value="ECO:0007669"/>
    <property type="project" value="TreeGrafter"/>
</dbReference>
<comment type="similarity">
    <text evidence="1">Belongs to the bacterial solute-binding protein 1 family.</text>
</comment>
<dbReference type="PANTHER" id="PTHR30061">
    <property type="entry name" value="MALTOSE-BINDING PERIPLASMIC PROTEIN"/>
    <property type="match status" value="1"/>
</dbReference>
<dbReference type="InterPro" id="IPR006059">
    <property type="entry name" value="SBP"/>
</dbReference>
<proteinExistence type="inferred from homology"/>
<evidence type="ECO:0000256" key="1">
    <source>
        <dbReference type="ARBA" id="ARBA00008520"/>
    </source>
</evidence>
<dbReference type="AlphaFoldDB" id="A0A1C3PFZ7"/>
<accession>A0A1C3PFZ7</accession>
<evidence type="ECO:0000256" key="3">
    <source>
        <dbReference type="ARBA" id="ARBA00022729"/>
    </source>
</evidence>
<sequence length="450" mass="46605">MIRIPPATRFAVAAAVFTITACGVGGSNSPSSKSSLRPPARPATVAVDDANGATASIQCATKVKALRMIVSGPLADTARAGKVRMEKAHPGLTVEITSTATTYSQIVQQIGADASIGHSTDLAVAGLDLLATFVQQLDAQELSPRSLRASYDQRFAALGKVGSQLFVVPQQVSVPVLLYNAEMLAQAGVDPASLKSTTGVLAAAEKIKKVLPGVQPIDLPTGDQFGQWFFNTIAGSKGANIQNAGGRPDFTSAAAREAASFLARVGSYGPQSNTPADAMVRFGFSRQSAIVGASISSVVPGLQAIERRSKGMFPLGVAPIPVLPGGTQHPVVGGNGLVVLATDRCQNEMATELMMSLLAPDVVAAGVKALSYLPVDTEAANQLVALYRQYPQVVSFNALVDSLARAPYWSGPRGGEVPILASEAVARIMLGADPVSTLTELQSQAETLVM</sequence>
<evidence type="ECO:0000313" key="5">
    <source>
        <dbReference type="Proteomes" id="UP000199013"/>
    </source>
</evidence>
<dbReference type="PANTHER" id="PTHR30061:SF50">
    <property type="entry name" value="MALTOSE_MALTODEXTRIN-BINDING PERIPLASMIC PROTEIN"/>
    <property type="match status" value="1"/>
</dbReference>
<keyword evidence="2" id="KW-0813">Transport</keyword>
<dbReference type="GO" id="GO:0055052">
    <property type="term" value="C:ATP-binding cassette (ABC) transporter complex, substrate-binding subunit-containing"/>
    <property type="evidence" value="ECO:0007669"/>
    <property type="project" value="TreeGrafter"/>
</dbReference>
<dbReference type="SUPFAM" id="SSF53850">
    <property type="entry name" value="Periplasmic binding protein-like II"/>
    <property type="match status" value="1"/>
</dbReference>
<keyword evidence="5" id="KW-1185">Reference proteome</keyword>
<gene>
    <name evidence="4" type="ORF">FDG2_5958</name>
</gene>